<comment type="caution">
    <text evidence="2">The sequence shown here is derived from an EMBL/GenBank/DDBJ whole genome shotgun (WGS) entry which is preliminary data.</text>
</comment>
<sequence length="251" mass="27109">MVGLTGARLLALVMAAVLLWSASAMAGSETVPVLGQFGENRYAATEAMRRLQGILDLVYGEAALQPEYVSVPFNRAVQQVQVQPDSCLSAVTRTPETESQFLWLFPVTQTRVIVIVAAPPHFPDTDVSLETLRRNQADGIVSLDGAGQVVLQKADIRHDSRPAADTVVKMVAAGRVRYGVLLAVTFDLLDAADKSAVRVLGDLQVQTIWHACNTAFPPQQADRLKAAHGRVQRDGRLGQLYAGFGLAQPRP</sequence>
<evidence type="ECO:0000256" key="1">
    <source>
        <dbReference type="SAM" id="SignalP"/>
    </source>
</evidence>
<evidence type="ECO:0000313" key="2">
    <source>
        <dbReference type="EMBL" id="MBB6209779.1"/>
    </source>
</evidence>
<name>A0A7X0DM04_NOVIT</name>
<dbReference type="Proteomes" id="UP000544872">
    <property type="component" value="Unassembled WGS sequence"/>
</dbReference>
<evidence type="ECO:0000313" key="3">
    <source>
        <dbReference type="Proteomes" id="UP000544872"/>
    </source>
</evidence>
<dbReference type="Gene3D" id="3.40.190.10">
    <property type="entry name" value="Periplasmic binding protein-like II"/>
    <property type="match status" value="2"/>
</dbReference>
<organism evidence="2 3">
    <name type="scientific">Novispirillum itersonii</name>
    <name type="common">Aquaspirillum itersonii</name>
    <dbReference type="NCBI Taxonomy" id="189"/>
    <lineage>
        <taxon>Bacteria</taxon>
        <taxon>Pseudomonadati</taxon>
        <taxon>Pseudomonadota</taxon>
        <taxon>Alphaproteobacteria</taxon>
        <taxon>Rhodospirillales</taxon>
        <taxon>Novispirillaceae</taxon>
        <taxon>Novispirillum</taxon>
    </lineage>
</organism>
<accession>A0A7X0DM04</accession>
<feature type="signal peptide" evidence="1">
    <location>
        <begin position="1"/>
        <end position="26"/>
    </location>
</feature>
<dbReference type="EMBL" id="JACIIX010000003">
    <property type="protein sequence ID" value="MBB6209779.1"/>
    <property type="molecule type" value="Genomic_DNA"/>
</dbReference>
<keyword evidence="1" id="KW-0732">Signal</keyword>
<dbReference type="RefSeq" id="WP_184262332.1">
    <property type="nucleotide sequence ID" value="NZ_JACIIX010000003.1"/>
</dbReference>
<gene>
    <name evidence="2" type="ORF">FHS48_001187</name>
</gene>
<feature type="chain" id="PRO_5030742480" description="Solute-binding protein family 3/N-terminal domain-containing protein" evidence="1">
    <location>
        <begin position="27"/>
        <end position="251"/>
    </location>
</feature>
<evidence type="ECO:0008006" key="4">
    <source>
        <dbReference type="Google" id="ProtNLM"/>
    </source>
</evidence>
<keyword evidence="3" id="KW-1185">Reference proteome</keyword>
<dbReference type="AlphaFoldDB" id="A0A7X0DM04"/>
<proteinExistence type="predicted"/>
<protein>
    <recommendedName>
        <fullName evidence="4">Solute-binding protein family 3/N-terminal domain-containing protein</fullName>
    </recommendedName>
</protein>
<reference evidence="2 3" key="1">
    <citation type="submission" date="2020-08" db="EMBL/GenBank/DDBJ databases">
        <title>Genomic Encyclopedia of Type Strains, Phase IV (KMG-IV): sequencing the most valuable type-strain genomes for metagenomic binning, comparative biology and taxonomic classification.</title>
        <authorList>
            <person name="Goeker M."/>
        </authorList>
    </citation>
    <scope>NUCLEOTIDE SEQUENCE [LARGE SCALE GENOMIC DNA]</scope>
    <source>
        <strain evidence="2 3">DSM 11590</strain>
    </source>
</reference>
<dbReference type="SUPFAM" id="SSF53850">
    <property type="entry name" value="Periplasmic binding protein-like II"/>
    <property type="match status" value="1"/>
</dbReference>